<organism evidence="1 2">
    <name type="scientific">Phaseolus angularis</name>
    <name type="common">Azuki bean</name>
    <name type="synonym">Vigna angularis</name>
    <dbReference type="NCBI Taxonomy" id="3914"/>
    <lineage>
        <taxon>Eukaryota</taxon>
        <taxon>Viridiplantae</taxon>
        <taxon>Streptophyta</taxon>
        <taxon>Embryophyta</taxon>
        <taxon>Tracheophyta</taxon>
        <taxon>Spermatophyta</taxon>
        <taxon>Magnoliopsida</taxon>
        <taxon>eudicotyledons</taxon>
        <taxon>Gunneridae</taxon>
        <taxon>Pentapetalae</taxon>
        <taxon>rosids</taxon>
        <taxon>fabids</taxon>
        <taxon>Fabales</taxon>
        <taxon>Fabaceae</taxon>
        <taxon>Papilionoideae</taxon>
        <taxon>50 kb inversion clade</taxon>
        <taxon>NPAAA clade</taxon>
        <taxon>indigoferoid/millettioid clade</taxon>
        <taxon>Phaseoleae</taxon>
        <taxon>Vigna</taxon>
    </lineage>
</organism>
<evidence type="ECO:0000313" key="2">
    <source>
        <dbReference type="Proteomes" id="UP000053144"/>
    </source>
</evidence>
<sequence length="98" mass="11409">MVEVFYSNLKVLNRVIHSRVKGVNITIDDNVWSYVAGLKAQGLDSHIRDFDSNRWLTKKKSERDEIVEDTLFKLEKKGNKNDIDFETEDSNDESTDED</sequence>
<dbReference type="EMBL" id="CM003378">
    <property type="protein sequence ID" value="KOM49829.1"/>
    <property type="molecule type" value="Genomic_DNA"/>
</dbReference>
<reference evidence="2" key="1">
    <citation type="journal article" date="2015" name="Proc. Natl. Acad. Sci. U.S.A.">
        <title>Genome sequencing of adzuki bean (Vigna angularis) provides insight into high starch and low fat accumulation and domestication.</title>
        <authorList>
            <person name="Yang K."/>
            <person name="Tian Z."/>
            <person name="Chen C."/>
            <person name="Luo L."/>
            <person name="Zhao B."/>
            <person name="Wang Z."/>
            <person name="Yu L."/>
            <person name="Li Y."/>
            <person name="Sun Y."/>
            <person name="Li W."/>
            <person name="Chen Y."/>
            <person name="Li Y."/>
            <person name="Zhang Y."/>
            <person name="Ai D."/>
            <person name="Zhao J."/>
            <person name="Shang C."/>
            <person name="Ma Y."/>
            <person name="Wu B."/>
            <person name="Wang M."/>
            <person name="Gao L."/>
            <person name="Sun D."/>
            <person name="Zhang P."/>
            <person name="Guo F."/>
            <person name="Wang W."/>
            <person name="Li Y."/>
            <person name="Wang J."/>
            <person name="Varshney R.K."/>
            <person name="Wang J."/>
            <person name="Ling H.Q."/>
            <person name="Wan P."/>
        </authorList>
    </citation>
    <scope>NUCLEOTIDE SEQUENCE</scope>
    <source>
        <strain evidence="2">cv. Jingnong 6</strain>
    </source>
</reference>
<protein>
    <submittedName>
        <fullName evidence="1">Uncharacterized protein</fullName>
    </submittedName>
</protein>
<dbReference type="Gramene" id="KOM49829">
    <property type="protein sequence ID" value="KOM49829"/>
    <property type="gene ID" value="LR48_Vigan08g065600"/>
</dbReference>
<name>A0A0L9V544_PHAAN</name>
<accession>A0A0L9V544</accession>
<gene>
    <name evidence="1" type="ORF">LR48_Vigan08g065600</name>
</gene>
<dbReference type="AlphaFoldDB" id="A0A0L9V544"/>
<dbReference type="Proteomes" id="UP000053144">
    <property type="component" value="Chromosome 8"/>
</dbReference>
<proteinExistence type="predicted"/>
<evidence type="ECO:0000313" key="1">
    <source>
        <dbReference type="EMBL" id="KOM49829.1"/>
    </source>
</evidence>